<dbReference type="STRING" id="933852.A0A0C3BPF5"/>
<keyword evidence="4" id="KW-0413">Isomerase</keyword>
<sequence>MPKGFSISKALSNPENVAKLKKHGVIYVDRGFIALNKPSGLVTQGTNNTQKKAGTIQAAIDDIRDTLGLHEGPFTVHRLDKNTTGLLSLAPTTAQAKVLSKAYGHVHQSTEKENQPNKTYLALVHAKSKEAMDNHSTTTSTPARSADSHEPQSAILVYKRLYIDENGYVSSYNPTPGSEKEKQPGKEKLAISTIERLAVSSRLPIALMRLQLHTGIKHQLRVTLSGMRAPILGDDRYGDEEAKTVLPVDVLPPNTLMLHSSSFEFRRYLHGSGFVNFKVSAPPPHAFLQACDIAGIRIAPEALTGGVWVNGKEMTDKLRIKPVLEDNSILSEQMAEEAGFWLVD</sequence>
<dbReference type="CDD" id="cd02869">
    <property type="entry name" value="PseudoU_synth_RluA_like"/>
    <property type="match status" value="1"/>
</dbReference>
<protein>
    <recommendedName>
        <fullName evidence="8">21S rRNA pseudouridine(2819) synthase</fullName>
        <ecNumber evidence="7">5.4.99.43</ecNumber>
    </recommendedName>
    <alternativeName>
        <fullName evidence="10">Pseudouridine synthase 5</fullName>
    </alternativeName>
    <alternativeName>
        <fullName evidence="9">Pseudouridylate synthase PUS5</fullName>
    </alternativeName>
    <alternativeName>
        <fullName evidence="11">Uracil hydrolyase PUS5</fullName>
    </alternativeName>
</protein>
<comment type="subcellular location">
    <subcellularLocation>
        <location evidence="1">Mitochondrion</location>
    </subcellularLocation>
</comment>
<gene>
    <name evidence="14" type="ORF">M408DRAFT_88788</name>
</gene>
<dbReference type="EMBL" id="KN824277">
    <property type="protein sequence ID" value="KIM33979.1"/>
    <property type="molecule type" value="Genomic_DNA"/>
</dbReference>
<evidence type="ECO:0000256" key="2">
    <source>
        <dbReference type="ARBA" id="ARBA00010876"/>
    </source>
</evidence>
<dbReference type="GO" id="GO:0005739">
    <property type="term" value="C:mitochondrion"/>
    <property type="evidence" value="ECO:0007669"/>
    <property type="project" value="UniProtKB-SubCell"/>
</dbReference>
<dbReference type="PANTHER" id="PTHR21600">
    <property type="entry name" value="MITOCHONDRIAL RNA PSEUDOURIDINE SYNTHASE"/>
    <property type="match status" value="1"/>
</dbReference>
<feature type="compositionally biased region" description="Polar residues" evidence="12">
    <location>
        <begin position="134"/>
        <end position="143"/>
    </location>
</feature>
<comment type="catalytic activity">
    <reaction evidence="5">
        <text>uridine(2819) in 21S rRNA = pseudouridine(2819) in 21S rRNA</text>
        <dbReference type="Rhea" id="RHEA:42556"/>
        <dbReference type="Rhea" id="RHEA-COMP:10113"/>
        <dbReference type="Rhea" id="RHEA-COMP:10114"/>
        <dbReference type="ChEBI" id="CHEBI:65314"/>
        <dbReference type="ChEBI" id="CHEBI:65315"/>
        <dbReference type="EC" id="5.4.99.43"/>
    </reaction>
</comment>
<dbReference type="HOGENOM" id="CLU_016902_11_0_1"/>
<comment type="function">
    <text evidence="6">Pseudouridylate synthase responsible for the pseudouridine-2819 formation in mitochondrial 21S rRNA. May modulate the efficiency or the fidelity of the mitochondrial translation machinery.</text>
</comment>
<reference evidence="15" key="2">
    <citation type="submission" date="2015-01" db="EMBL/GenBank/DDBJ databases">
        <title>Evolutionary Origins and Diversification of the Mycorrhizal Mutualists.</title>
        <authorList>
            <consortium name="DOE Joint Genome Institute"/>
            <consortium name="Mycorrhizal Genomics Consortium"/>
            <person name="Kohler A."/>
            <person name="Kuo A."/>
            <person name="Nagy L.G."/>
            <person name="Floudas D."/>
            <person name="Copeland A."/>
            <person name="Barry K.W."/>
            <person name="Cichocki N."/>
            <person name="Veneault-Fourrey C."/>
            <person name="LaButti K."/>
            <person name="Lindquist E.A."/>
            <person name="Lipzen A."/>
            <person name="Lundell T."/>
            <person name="Morin E."/>
            <person name="Murat C."/>
            <person name="Riley R."/>
            <person name="Ohm R."/>
            <person name="Sun H."/>
            <person name="Tunlid A."/>
            <person name="Henrissat B."/>
            <person name="Grigoriev I.V."/>
            <person name="Hibbett D.S."/>
            <person name="Martin F."/>
        </authorList>
    </citation>
    <scope>NUCLEOTIDE SEQUENCE [LARGE SCALE GENOMIC DNA]</scope>
    <source>
        <strain evidence="15">MAFF 305830</strain>
    </source>
</reference>
<comment type="similarity">
    <text evidence="2">Belongs to the pseudouridine synthase RluA family.</text>
</comment>
<evidence type="ECO:0000256" key="10">
    <source>
        <dbReference type="ARBA" id="ARBA00041978"/>
    </source>
</evidence>
<evidence type="ECO:0000256" key="11">
    <source>
        <dbReference type="ARBA" id="ARBA00042700"/>
    </source>
</evidence>
<keyword evidence="15" id="KW-1185">Reference proteome</keyword>
<evidence type="ECO:0000256" key="8">
    <source>
        <dbReference type="ARBA" id="ARBA00040626"/>
    </source>
</evidence>
<keyword evidence="3" id="KW-0496">Mitochondrion</keyword>
<dbReference type="GO" id="GO:0000455">
    <property type="term" value="P:enzyme-directed rRNA pseudouridine synthesis"/>
    <property type="evidence" value="ECO:0007669"/>
    <property type="project" value="TreeGrafter"/>
</dbReference>
<dbReference type="SUPFAM" id="SSF55120">
    <property type="entry name" value="Pseudouridine synthase"/>
    <property type="match status" value="1"/>
</dbReference>
<feature type="region of interest" description="Disordered" evidence="12">
    <location>
        <begin position="129"/>
        <end position="150"/>
    </location>
</feature>
<dbReference type="AlphaFoldDB" id="A0A0C3BPF5"/>
<evidence type="ECO:0000313" key="15">
    <source>
        <dbReference type="Proteomes" id="UP000054097"/>
    </source>
</evidence>
<proteinExistence type="inferred from homology"/>
<dbReference type="PANTHER" id="PTHR21600:SF81">
    <property type="entry name" value="21S RRNA PSEUDOURIDINE(2819) SYNTHASE"/>
    <property type="match status" value="1"/>
</dbReference>
<evidence type="ECO:0000313" key="14">
    <source>
        <dbReference type="EMBL" id="KIM33979.1"/>
    </source>
</evidence>
<evidence type="ECO:0000256" key="12">
    <source>
        <dbReference type="SAM" id="MobiDB-lite"/>
    </source>
</evidence>
<dbReference type="Gene3D" id="3.30.2350.10">
    <property type="entry name" value="Pseudouridine synthase"/>
    <property type="match status" value="1"/>
</dbReference>
<evidence type="ECO:0000256" key="3">
    <source>
        <dbReference type="ARBA" id="ARBA00023128"/>
    </source>
</evidence>
<evidence type="ECO:0000256" key="1">
    <source>
        <dbReference type="ARBA" id="ARBA00004173"/>
    </source>
</evidence>
<dbReference type="EC" id="5.4.99.43" evidence="7"/>
<accession>A0A0C3BPF5</accession>
<evidence type="ECO:0000256" key="7">
    <source>
        <dbReference type="ARBA" id="ARBA00038947"/>
    </source>
</evidence>
<evidence type="ECO:0000256" key="6">
    <source>
        <dbReference type="ARBA" id="ARBA00037513"/>
    </source>
</evidence>
<dbReference type="GO" id="GO:0003723">
    <property type="term" value="F:RNA binding"/>
    <property type="evidence" value="ECO:0007669"/>
    <property type="project" value="InterPro"/>
</dbReference>
<evidence type="ECO:0000256" key="5">
    <source>
        <dbReference type="ARBA" id="ARBA00036927"/>
    </source>
</evidence>
<dbReference type="InterPro" id="IPR050188">
    <property type="entry name" value="RluA_PseudoU_synthase"/>
</dbReference>
<dbReference type="Proteomes" id="UP000054097">
    <property type="component" value="Unassembled WGS sequence"/>
</dbReference>
<name>A0A0C3BPF5_SERVB</name>
<evidence type="ECO:0000256" key="4">
    <source>
        <dbReference type="ARBA" id="ARBA00023235"/>
    </source>
</evidence>
<dbReference type="InterPro" id="IPR006145">
    <property type="entry name" value="PsdUridine_synth_RsuA/RluA"/>
</dbReference>
<evidence type="ECO:0000259" key="13">
    <source>
        <dbReference type="Pfam" id="PF00849"/>
    </source>
</evidence>
<dbReference type="InterPro" id="IPR020103">
    <property type="entry name" value="PsdUridine_synth_cat_dom_sf"/>
</dbReference>
<dbReference type="GO" id="GO:0160143">
    <property type="term" value="F:21S rRNA pseudouridine(2819) synthase activity"/>
    <property type="evidence" value="ECO:0007669"/>
    <property type="project" value="UniProtKB-EC"/>
</dbReference>
<evidence type="ECO:0000256" key="9">
    <source>
        <dbReference type="ARBA" id="ARBA00041561"/>
    </source>
</evidence>
<dbReference type="Pfam" id="PF00849">
    <property type="entry name" value="PseudoU_synth_2"/>
    <property type="match status" value="1"/>
</dbReference>
<organism evidence="14 15">
    <name type="scientific">Serendipita vermifera MAFF 305830</name>
    <dbReference type="NCBI Taxonomy" id="933852"/>
    <lineage>
        <taxon>Eukaryota</taxon>
        <taxon>Fungi</taxon>
        <taxon>Dikarya</taxon>
        <taxon>Basidiomycota</taxon>
        <taxon>Agaricomycotina</taxon>
        <taxon>Agaricomycetes</taxon>
        <taxon>Sebacinales</taxon>
        <taxon>Serendipitaceae</taxon>
        <taxon>Serendipita</taxon>
    </lineage>
</organism>
<dbReference type="OrthoDB" id="428658at2759"/>
<feature type="domain" description="Pseudouridine synthase RsuA/RluA-like" evidence="13">
    <location>
        <begin position="32"/>
        <end position="225"/>
    </location>
</feature>
<reference evidence="14 15" key="1">
    <citation type="submission" date="2014-04" db="EMBL/GenBank/DDBJ databases">
        <authorList>
            <consortium name="DOE Joint Genome Institute"/>
            <person name="Kuo A."/>
            <person name="Zuccaro A."/>
            <person name="Kohler A."/>
            <person name="Nagy L.G."/>
            <person name="Floudas D."/>
            <person name="Copeland A."/>
            <person name="Barry K.W."/>
            <person name="Cichocki N."/>
            <person name="Veneault-Fourrey C."/>
            <person name="LaButti K."/>
            <person name="Lindquist E.A."/>
            <person name="Lipzen A."/>
            <person name="Lundell T."/>
            <person name="Morin E."/>
            <person name="Murat C."/>
            <person name="Sun H."/>
            <person name="Tunlid A."/>
            <person name="Henrissat B."/>
            <person name="Grigoriev I.V."/>
            <person name="Hibbett D.S."/>
            <person name="Martin F."/>
            <person name="Nordberg H.P."/>
            <person name="Cantor M.N."/>
            <person name="Hua S.X."/>
        </authorList>
    </citation>
    <scope>NUCLEOTIDE SEQUENCE [LARGE SCALE GENOMIC DNA]</scope>
    <source>
        <strain evidence="14 15">MAFF 305830</strain>
    </source>
</reference>